<name>A0ABR4FLW3_9EURO</name>
<evidence type="ECO:0008006" key="3">
    <source>
        <dbReference type="Google" id="ProtNLM"/>
    </source>
</evidence>
<dbReference type="EMBL" id="JBFTWV010000198">
    <property type="protein sequence ID" value="KAL2784033.1"/>
    <property type="molecule type" value="Genomic_DNA"/>
</dbReference>
<proteinExistence type="predicted"/>
<keyword evidence="2" id="KW-1185">Reference proteome</keyword>
<organism evidence="1 2">
    <name type="scientific">Aspergillus keveii</name>
    <dbReference type="NCBI Taxonomy" id="714993"/>
    <lineage>
        <taxon>Eukaryota</taxon>
        <taxon>Fungi</taxon>
        <taxon>Dikarya</taxon>
        <taxon>Ascomycota</taxon>
        <taxon>Pezizomycotina</taxon>
        <taxon>Eurotiomycetes</taxon>
        <taxon>Eurotiomycetidae</taxon>
        <taxon>Eurotiales</taxon>
        <taxon>Aspergillaceae</taxon>
        <taxon>Aspergillus</taxon>
        <taxon>Aspergillus subgen. Nidulantes</taxon>
    </lineage>
</organism>
<dbReference type="Proteomes" id="UP001610563">
    <property type="component" value="Unassembled WGS sequence"/>
</dbReference>
<protein>
    <recommendedName>
        <fullName evidence="3">Knr4/Smi1-like domain-containing protein</fullName>
    </recommendedName>
</protein>
<gene>
    <name evidence="1" type="ORF">BJX66DRAFT_348693</name>
</gene>
<reference evidence="1 2" key="1">
    <citation type="submission" date="2024-07" db="EMBL/GenBank/DDBJ databases">
        <title>Section-level genome sequencing and comparative genomics of Aspergillus sections Usti and Cavernicolus.</title>
        <authorList>
            <consortium name="Lawrence Berkeley National Laboratory"/>
            <person name="Nybo J.L."/>
            <person name="Vesth T.C."/>
            <person name="Theobald S."/>
            <person name="Frisvad J.C."/>
            <person name="Larsen T.O."/>
            <person name="Kjaerboelling I."/>
            <person name="Rothschild-Mancinelli K."/>
            <person name="Lyhne E.K."/>
            <person name="Kogle M.E."/>
            <person name="Barry K."/>
            <person name="Clum A."/>
            <person name="Na H."/>
            <person name="Ledsgaard L."/>
            <person name="Lin J."/>
            <person name="Lipzen A."/>
            <person name="Kuo A."/>
            <person name="Riley R."/>
            <person name="Mondo S."/>
            <person name="Labutti K."/>
            <person name="Haridas S."/>
            <person name="Pangalinan J."/>
            <person name="Salamov A.A."/>
            <person name="Simmons B.A."/>
            <person name="Magnuson J.K."/>
            <person name="Chen J."/>
            <person name="Drula E."/>
            <person name="Henrissat B."/>
            <person name="Wiebenga A."/>
            <person name="Lubbers R.J."/>
            <person name="Gomes A.C."/>
            <person name="Makela M.R."/>
            <person name="Stajich J."/>
            <person name="Grigoriev I.V."/>
            <person name="Mortensen U.H."/>
            <person name="De Vries R.P."/>
            <person name="Baker S.E."/>
            <person name="Andersen M.R."/>
        </authorList>
    </citation>
    <scope>NUCLEOTIDE SEQUENCE [LARGE SCALE GENOMIC DNA]</scope>
    <source>
        <strain evidence="1 2">CBS 209.92</strain>
    </source>
</reference>
<evidence type="ECO:0000313" key="2">
    <source>
        <dbReference type="Proteomes" id="UP001610563"/>
    </source>
</evidence>
<evidence type="ECO:0000313" key="1">
    <source>
        <dbReference type="EMBL" id="KAL2784033.1"/>
    </source>
</evidence>
<sequence>MSTRFDLCERVTLAVHGQGETWNFIRDFASHWVTPLDESDGNSESVLSATEERLGIALPEAFKEAYALFGCRSDLTRNSEHLLEPAALYLDHDALIFRHENQGAALWGIRLADLQHADPPVYYCTCIENNVMDEWEPWLGRFSLTCLDLILWESLSDSRMPIEFRECNDEDIPLIEQLYFELPSSSQVGSDNSYTPFGVRWFTGTDLLLCVTGADLRVRTRTREALWSIRETLPGDWLDEY</sequence>
<comment type="caution">
    <text evidence="1">The sequence shown here is derived from an EMBL/GenBank/DDBJ whole genome shotgun (WGS) entry which is preliminary data.</text>
</comment>
<accession>A0ABR4FLW3</accession>